<proteinExistence type="predicted"/>
<evidence type="ECO:0000313" key="2">
    <source>
        <dbReference type="Proteomes" id="UP000033731"/>
    </source>
</evidence>
<accession>A0A0F4VP23</accession>
<comment type="caution">
    <text evidence="1">The sequence shown here is derived from an EMBL/GenBank/DDBJ whole genome shotgun (WGS) entry which is preliminary data.</text>
</comment>
<protein>
    <submittedName>
        <fullName evidence="1">Uncharacterized protein</fullName>
    </submittedName>
</protein>
<dbReference type="EMBL" id="JMTK01000001">
    <property type="protein sequence ID" value="KJZ82427.1"/>
    <property type="molecule type" value="Genomic_DNA"/>
</dbReference>
<dbReference type="Proteomes" id="UP000033731">
    <property type="component" value="Unassembled WGS sequence"/>
</dbReference>
<sequence>MVGKEENSKGFSIHNATIKINTDNAMEKANPISRRKVGMGKKRMHIIRTIQKDNEKSCT</sequence>
<keyword evidence="2" id="KW-1185">Reference proteome</keyword>
<dbReference type="AlphaFoldDB" id="A0A0F4VP23"/>
<gene>
    <name evidence="1" type="ORF">DJ66_0027</name>
</gene>
<name>A0A0F4VP23_9HYPH</name>
<organism evidence="1 2">
    <name type="scientific">Candidatus Liberibacter solanacearum</name>
    <dbReference type="NCBI Taxonomy" id="556287"/>
    <lineage>
        <taxon>Bacteria</taxon>
        <taxon>Pseudomonadati</taxon>
        <taxon>Pseudomonadota</taxon>
        <taxon>Alphaproteobacteria</taxon>
        <taxon>Hyphomicrobiales</taxon>
        <taxon>Rhizobiaceae</taxon>
        <taxon>Liberibacter</taxon>
    </lineage>
</organism>
<reference evidence="1 2" key="1">
    <citation type="journal article" date="2015" name="Phytopathology">
        <title>Genomes of Candidatus Liberibacter solanacearum haplotype A from New Zealand and the USA suggest significant genome plasticity in the species.</title>
        <authorList>
            <person name="Thompson S.M."/>
            <person name="Johnson C.P."/>
            <person name="Lu A.Y."/>
            <person name="Frampton R.A."/>
            <person name="Sullivan K.L."/>
            <person name="Fiers M.W."/>
            <person name="Crowhurst R.N."/>
            <person name="Pitman A.R."/>
            <person name="Scott I."/>
            <person name="Gudmestad N.C."/>
            <person name="Smith G.R."/>
        </authorList>
    </citation>
    <scope>NUCLEOTIDE SEQUENCE [LARGE SCALE GENOMIC DNA]</scope>
    <source>
        <strain evidence="1 2">LsoNZ1</strain>
    </source>
</reference>
<evidence type="ECO:0000313" key="1">
    <source>
        <dbReference type="EMBL" id="KJZ82427.1"/>
    </source>
</evidence>